<dbReference type="PANTHER" id="PTHR11059">
    <property type="entry name" value="DNA REPAIR PROTEIN RECN"/>
    <property type="match status" value="1"/>
</dbReference>
<evidence type="ECO:0000256" key="4">
    <source>
        <dbReference type="ARBA" id="ARBA00022741"/>
    </source>
</evidence>
<dbReference type="InterPro" id="IPR004604">
    <property type="entry name" value="DNA_recomb/repair_RecN"/>
</dbReference>
<evidence type="ECO:0000256" key="1">
    <source>
        <dbReference type="ARBA" id="ARBA00003618"/>
    </source>
</evidence>
<reference evidence="11" key="1">
    <citation type="submission" date="2016-10" db="EMBL/GenBank/DDBJ databases">
        <authorList>
            <person name="de Groot N.N."/>
        </authorList>
    </citation>
    <scope>NUCLEOTIDE SEQUENCE</scope>
</reference>
<dbReference type="GO" id="GO:0005524">
    <property type="term" value="F:ATP binding"/>
    <property type="evidence" value="ECO:0007669"/>
    <property type="project" value="UniProtKB-KW"/>
</dbReference>
<dbReference type="InterPro" id="IPR027417">
    <property type="entry name" value="P-loop_NTPase"/>
</dbReference>
<evidence type="ECO:0000256" key="9">
    <source>
        <dbReference type="SAM" id="Coils"/>
    </source>
</evidence>
<gene>
    <name evidence="11" type="ORF">MNB_SM-5-342</name>
</gene>
<evidence type="ECO:0000256" key="8">
    <source>
        <dbReference type="ARBA" id="ARBA00033408"/>
    </source>
</evidence>
<keyword evidence="4" id="KW-0547">Nucleotide-binding</keyword>
<dbReference type="Pfam" id="PF02463">
    <property type="entry name" value="SMC_N"/>
    <property type="match status" value="1"/>
</dbReference>
<dbReference type="AlphaFoldDB" id="A0A1W1CS63"/>
<dbReference type="PIRSF" id="PIRSF003128">
    <property type="entry name" value="RecN"/>
    <property type="match status" value="1"/>
</dbReference>
<dbReference type="PANTHER" id="PTHR11059:SF0">
    <property type="entry name" value="DNA REPAIR PROTEIN RECN"/>
    <property type="match status" value="1"/>
</dbReference>
<comment type="function">
    <text evidence="1">May be involved in recombinational repair of damaged DNA.</text>
</comment>
<proteinExistence type="inferred from homology"/>
<dbReference type="GO" id="GO:0009432">
    <property type="term" value="P:SOS response"/>
    <property type="evidence" value="ECO:0007669"/>
    <property type="project" value="TreeGrafter"/>
</dbReference>
<keyword evidence="9" id="KW-0175">Coiled coil</keyword>
<evidence type="ECO:0000256" key="3">
    <source>
        <dbReference type="ARBA" id="ARBA00021315"/>
    </source>
</evidence>
<comment type="similarity">
    <text evidence="2">Belongs to the RecN family.</text>
</comment>
<dbReference type="GO" id="GO:0006281">
    <property type="term" value="P:DNA repair"/>
    <property type="evidence" value="ECO:0007669"/>
    <property type="project" value="UniProtKB-KW"/>
</dbReference>
<feature type="domain" description="AAA+ ATPase" evidence="10">
    <location>
        <begin position="21"/>
        <end position="469"/>
    </location>
</feature>
<evidence type="ECO:0000256" key="2">
    <source>
        <dbReference type="ARBA" id="ARBA00009441"/>
    </source>
</evidence>
<dbReference type="EMBL" id="FPHH01000114">
    <property type="protein sequence ID" value="SFV68720.1"/>
    <property type="molecule type" value="Genomic_DNA"/>
</dbReference>
<keyword evidence="6" id="KW-0067">ATP-binding</keyword>
<evidence type="ECO:0000313" key="11">
    <source>
        <dbReference type="EMBL" id="SFV68720.1"/>
    </source>
</evidence>
<name>A0A1W1CS63_9ZZZZ</name>
<evidence type="ECO:0000256" key="7">
    <source>
        <dbReference type="ARBA" id="ARBA00023204"/>
    </source>
</evidence>
<dbReference type="InterPro" id="IPR003593">
    <property type="entry name" value="AAA+_ATPase"/>
</dbReference>
<dbReference type="GO" id="GO:0006310">
    <property type="term" value="P:DNA recombination"/>
    <property type="evidence" value="ECO:0007669"/>
    <property type="project" value="InterPro"/>
</dbReference>
<feature type="coiled-coil region" evidence="9">
    <location>
        <begin position="147"/>
        <end position="177"/>
    </location>
</feature>
<dbReference type="SUPFAM" id="SSF52540">
    <property type="entry name" value="P-loop containing nucleoside triphosphate hydrolases"/>
    <property type="match status" value="1"/>
</dbReference>
<dbReference type="Gene3D" id="3.40.50.300">
    <property type="entry name" value="P-loop containing nucleotide triphosphate hydrolases"/>
    <property type="match status" value="2"/>
</dbReference>
<keyword evidence="5" id="KW-0227">DNA damage</keyword>
<evidence type="ECO:0000256" key="5">
    <source>
        <dbReference type="ARBA" id="ARBA00022763"/>
    </source>
</evidence>
<dbReference type="SMART" id="SM00382">
    <property type="entry name" value="AAA"/>
    <property type="match status" value="1"/>
</dbReference>
<accession>A0A1W1CS63</accession>
<protein>
    <recommendedName>
        <fullName evidence="3">DNA repair protein RecN</fullName>
    </recommendedName>
    <alternativeName>
        <fullName evidence="8">Recombination protein N</fullName>
    </alternativeName>
</protein>
<dbReference type="GO" id="GO:0043590">
    <property type="term" value="C:bacterial nucleoid"/>
    <property type="evidence" value="ECO:0007669"/>
    <property type="project" value="TreeGrafter"/>
</dbReference>
<dbReference type="InterPro" id="IPR003395">
    <property type="entry name" value="RecF/RecN/SMC_N"/>
</dbReference>
<evidence type="ECO:0000259" key="10">
    <source>
        <dbReference type="SMART" id="SM00382"/>
    </source>
</evidence>
<feature type="coiled-coil region" evidence="9">
    <location>
        <begin position="246"/>
        <end position="339"/>
    </location>
</feature>
<evidence type="ECO:0000256" key="6">
    <source>
        <dbReference type="ARBA" id="ARBA00022840"/>
    </source>
</evidence>
<sequence>MIERFYLKEYLSFQESELELESGLIVFTGPSGSGKSILMESILASVGGATCNASVCESSVTWEIDEELYGIQNEEINVFKHIKKEKSRYFINNQTLSKKVMNTIASNYLRHLSLKDFSDFENENLLGILDARIGAKNRKFLHLKESYSSAFQEYMDVQRELHKIEEEEKKIVELKEFAAFEINKIAEINPSVGEDEELLKIKKELSKKEKILEAIEGATEIFNYEHLVSSALDSLDMQSSFFDDAMNELRSLFDSAQERFDALENVDVEEVLNRIEALSGLKRRYGSIEEALEYKRQKERELEKYENIEIEKGALQRRYKQLLETIKSQAEEMRSLRMKALPKFEKELNGYLKSLYLRNANVALRESDLGAFGIDKFDIMLYETPLSKISTGEFNRLRLAILALKSEFISSNGGVLMLDEIDANLSGEESMSVAKVLKKLSKHFQIFVISHQPQLTSTADQHFLVYKENGISKTKELEFEEKVNEIARIISGENISQEAKKFAHELLEANRCVL</sequence>
<dbReference type="Gene3D" id="6.10.140.1080">
    <property type="match status" value="1"/>
</dbReference>
<keyword evidence="7" id="KW-0234">DNA repair</keyword>
<organism evidence="11">
    <name type="scientific">hydrothermal vent metagenome</name>
    <dbReference type="NCBI Taxonomy" id="652676"/>
    <lineage>
        <taxon>unclassified sequences</taxon>
        <taxon>metagenomes</taxon>
        <taxon>ecological metagenomes</taxon>
    </lineage>
</organism>